<dbReference type="GO" id="GO:0043022">
    <property type="term" value="F:ribosome binding"/>
    <property type="evidence" value="ECO:0007669"/>
    <property type="project" value="InterPro"/>
</dbReference>
<feature type="coiled-coil region" evidence="8">
    <location>
        <begin position="524"/>
        <end position="561"/>
    </location>
</feature>
<gene>
    <name evidence="11" type="ORF">BEWA_007640</name>
</gene>
<dbReference type="OrthoDB" id="275278at2759"/>
<dbReference type="InterPro" id="IPR044202">
    <property type="entry name" value="LETM1/MDM38-like"/>
</dbReference>
<name>L0B0L2_THEEQ</name>
<keyword evidence="6 9" id="KW-0472">Membrane</keyword>
<dbReference type="PANTHER" id="PTHR14009">
    <property type="entry name" value="LEUCINE ZIPPER-EF-HAND CONTAINING TRANSMEMBRANE PROTEIN"/>
    <property type="match status" value="1"/>
</dbReference>
<evidence type="ECO:0000259" key="10">
    <source>
        <dbReference type="PROSITE" id="PS51758"/>
    </source>
</evidence>
<feature type="domain" description="Letm1 RBD" evidence="10">
    <location>
        <begin position="273"/>
        <end position="480"/>
    </location>
</feature>
<evidence type="ECO:0000256" key="1">
    <source>
        <dbReference type="ARBA" id="ARBA00004434"/>
    </source>
</evidence>
<evidence type="ECO:0000256" key="7">
    <source>
        <dbReference type="PROSITE-ProRule" id="PRU01094"/>
    </source>
</evidence>
<sequence>MLNRSFFFHNSIYTLVYRSNEQVFTSVSIIHRTFHVQTSTNWVKNGLFLSGFESRFYSSRVPGATLSSKAYLNFGEATKGGFGANFNTTRKFSSKPYNKDEIVQLGGKLVSIKTVIKLPILLVKWALIIPFRICRCFFNLISVCFKSLNKLARFAARAAVVEKISGVSGIFKSIIGGIKHTIHWCKTGSKLYAANVRVSYYILKKWIRGHPVRYNERKLLMKTLNDALKLVPFSFFIIVPFAEFLLPVVLRFFPQMLPSTFQTPNKDDDYLQKKLKAKKELAQFFQELVQERTNQILQEELDSSLRTKAEALKQFQERLLNKNDLDVNPFLSANELLVFSKLFKKEFVLEKMSLETLKVMCKLLGITPFSMRMHVVLQLRHHLLKIQREDRLIMWEGVESLTMEELQEACKERAMKFYNVTKEQMQQQLQQWLDLSSRREIPLILLLWSRCITMTHEPMFIKDVDSAIDDVTISDSNISADSKPTFADSKSEIYDTKTSGYDDEKIKKGIKNVVGKNKVVQGVVEAAEVDVEHLQDRVERLEELSQKAKELKDIIEGNIKEEEVISSFESIQDVPTKEQFIQNPEILADSFDSSIHTNAAKKLGLLNKEELISRHQELLSALDVQMQISDLQYDQLTELFSYLVKISEAANAVDPVMVKHEDLKLLLDSTRQEFLKIEELSHKFQKISQNLE</sequence>
<evidence type="ECO:0000256" key="8">
    <source>
        <dbReference type="SAM" id="Coils"/>
    </source>
</evidence>
<keyword evidence="3" id="KW-0999">Mitochondrion inner membrane</keyword>
<reference evidence="11 12" key="1">
    <citation type="journal article" date="2012" name="BMC Genomics">
        <title>Comparative genomic analysis and phylogenetic position of Theileria equi.</title>
        <authorList>
            <person name="Kappmeyer L.S."/>
            <person name="Thiagarajan M."/>
            <person name="Herndon D.R."/>
            <person name="Ramsay J.D."/>
            <person name="Caler E."/>
            <person name="Djikeng A."/>
            <person name="Gillespie J.J."/>
            <person name="Lau A.O."/>
            <person name="Roalson E.H."/>
            <person name="Silva J.C."/>
            <person name="Silva M.G."/>
            <person name="Suarez C.E."/>
            <person name="Ueti M.W."/>
            <person name="Nene V.M."/>
            <person name="Mealey R.H."/>
            <person name="Knowles D.P."/>
            <person name="Brayton K.A."/>
        </authorList>
    </citation>
    <scope>NUCLEOTIDE SEQUENCE [LARGE SCALE GENOMIC DNA]</scope>
    <source>
        <strain evidence="11 12">WA</strain>
    </source>
</reference>
<dbReference type="GeneID" id="15805612"/>
<dbReference type="VEuPathDB" id="PiroplasmaDB:BEWA_007640"/>
<dbReference type="PROSITE" id="PS51758">
    <property type="entry name" value="LETM1_RBD"/>
    <property type="match status" value="1"/>
</dbReference>
<dbReference type="EMBL" id="CP001670">
    <property type="protein sequence ID" value="AFZ81355.1"/>
    <property type="molecule type" value="Genomic_DNA"/>
</dbReference>
<feature type="transmembrane region" description="Helical" evidence="9">
    <location>
        <begin position="227"/>
        <end position="253"/>
    </location>
</feature>
<keyword evidence="4 9" id="KW-1133">Transmembrane helix</keyword>
<dbReference type="InterPro" id="IPR033122">
    <property type="entry name" value="LETM1-like_RBD"/>
</dbReference>
<evidence type="ECO:0000313" key="12">
    <source>
        <dbReference type="Proteomes" id="UP000031512"/>
    </source>
</evidence>
<proteinExistence type="predicted"/>
<evidence type="ECO:0000256" key="5">
    <source>
        <dbReference type="ARBA" id="ARBA00023128"/>
    </source>
</evidence>
<organism evidence="11 12">
    <name type="scientific">Theileria equi strain WA</name>
    <dbReference type="NCBI Taxonomy" id="1537102"/>
    <lineage>
        <taxon>Eukaryota</taxon>
        <taxon>Sar</taxon>
        <taxon>Alveolata</taxon>
        <taxon>Apicomplexa</taxon>
        <taxon>Aconoidasida</taxon>
        <taxon>Piroplasmida</taxon>
        <taxon>Theileriidae</taxon>
        <taxon>Theileria</taxon>
    </lineage>
</organism>
<keyword evidence="5 7" id="KW-0496">Mitochondrion</keyword>
<comment type="subcellular location">
    <subcellularLocation>
        <location evidence="1">Mitochondrion inner membrane</location>
        <topology evidence="1">Single-pass membrane protein</topology>
    </subcellularLocation>
</comment>
<evidence type="ECO:0000256" key="2">
    <source>
        <dbReference type="ARBA" id="ARBA00022692"/>
    </source>
</evidence>
<evidence type="ECO:0000256" key="4">
    <source>
        <dbReference type="ARBA" id="ARBA00022989"/>
    </source>
</evidence>
<accession>L0B0L2</accession>
<dbReference type="GO" id="GO:0030003">
    <property type="term" value="P:intracellular monoatomic cation homeostasis"/>
    <property type="evidence" value="ECO:0007669"/>
    <property type="project" value="TreeGrafter"/>
</dbReference>
<protein>
    <submittedName>
        <fullName evidence="11">LETM1-like protein domain-containing protein</fullName>
    </submittedName>
</protein>
<dbReference type="GO" id="GO:0005743">
    <property type="term" value="C:mitochondrial inner membrane"/>
    <property type="evidence" value="ECO:0007669"/>
    <property type="project" value="UniProtKB-SubCell"/>
</dbReference>
<dbReference type="eggNOG" id="KOG1043">
    <property type="taxonomic scope" value="Eukaryota"/>
</dbReference>
<dbReference type="KEGG" id="beq:BEWA_007640"/>
<dbReference type="Proteomes" id="UP000031512">
    <property type="component" value="Chromosome 3"/>
</dbReference>
<dbReference type="AlphaFoldDB" id="L0B0L2"/>
<dbReference type="RefSeq" id="XP_004831021.1">
    <property type="nucleotide sequence ID" value="XM_004830964.1"/>
</dbReference>
<evidence type="ECO:0000256" key="9">
    <source>
        <dbReference type="SAM" id="Phobius"/>
    </source>
</evidence>
<dbReference type="PANTHER" id="PTHR14009:SF1">
    <property type="entry name" value="MITOCHONDRIAL PROTON_CALCIUM EXCHANGER PROTEIN"/>
    <property type="match status" value="1"/>
</dbReference>
<dbReference type="Pfam" id="PF07766">
    <property type="entry name" value="LETM1_RBD"/>
    <property type="match status" value="1"/>
</dbReference>
<keyword evidence="2 9" id="KW-0812">Transmembrane</keyword>
<dbReference type="STRING" id="1537102.L0B0L2"/>
<evidence type="ECO:0000256" key="6">
    <source>
        <dbReference type="ARBA" id="ARBA00023136"/>
    </source>
</evidence>
<evidence type="ECO:0000256" key="3">
    <source>
        <dbReference type="ARBA" id="ARBA00022792"/>
    </source>
</evidence>
<keyword evidence="12" id="KW-1185">Reference proteome</keyword>
<evidence type="ECO:0000313" key="11">
    <source>
        <dbReference type="EMBL" id="AFZ81355.1"/>
    </source>
</evidence>
<keyword evidence="8" id="KW-0175">Coiled coil</keyword>